<proteinExistence type="predicted"/>
<reference evidence="1 2" key="1">
    <citation type="submission" date="2017-06" db="EMBL/GenBank/DDBJ databases">
        <title>Complete Genome Sequence of Streptomyces hawaiiensis NRRL 15010 and insights into acyldepsipeptides biosynthesis.</title>
        <authorList>
            <person name="Mariita R.M."/>
            <person name="Sello J.K."/>
        </authorList>
    </citation>
    <scope>NUCLEOTIDE SEQUENCE [LARGE SCALE GENOMIC DNA]</scope>
    <source>
        <strain evidence="1 2">ATCC 12236</strain>
    </source>
</reference>
<sequence>MVRVAGIRGGGGLLPAVRITGARGRGRGLCLVQPVRLGPPGGRGRLRAAGVGAVEVRVGLRRTAFITLGAGGCRVRRVGIGAVGCRMRTIGVGAVGVRVRLR</sequence>
<accession>A0A6G5RA25</accession>
<dbReference type="EMBL" id="CP021978">
    <property type="protein sequence ID" value="QCD54915.1"/>
    <property type="molecule type" value="Genomic_DNA"/>
</dbReference>
<evidence type="ECO:0000313" key="2">
    <source>
        <dbReference type="Proteomes" id="UP000495940"/>
    </source>
</evidence>
<dbReference type="AlphaFoldDB" id="A0A6G5RA25"/>
<gene>
    <name evidence="1" type="ORF">CEB94_08655</name>
</gene>
<evidence type="ECO:0000313" key="1">
    <source>
        <dbReference type="EMBL" id="QCD54915.1"/>
    </source>
</evidence>
<dbReference type="Proteomes" id="UP000495940">
    <property type="component" value="Chromosome"/>
</dbReference>
<protein>
    <submittedName>
        <fullName evidence="1">Uncharacterized protein</fullName>
    </submittedName>
</protein>
<name>A0A6G5RA25_9ACTN</name>
<keyword evidence="2" id="KW-1185">Reference proteome</keyword>
<dbReference type="KEGG" id="shaw:CEB94_08655"/>
<organism evidence="1 2">
    <name type="scientific">Streptomyces hawaiiensis</name>
    <dbReference type="NCBI Taxonomy" id="67305"/>
    <lineage>
        <taxon>Bacteria</taxon>
        <taxon>Bacillati</taxon>
        <taxon>Actinomycetota</taxon>
        <taxon>Actinomycetes</taxon>
        <taxon>Kitasatosporales</taxon>
        <taxon>Streptomycetaceae</taxon>
        <taxon>Streptomyces</taxon>
    </lineage>
</organism>